<dbReference type="Gene3D" id="3.40.630.30">
    <property type="match status" value="1"/>
</dbReference>
<dbReference type="RefSeq" id="WP_343802548.1">
    <property type="nucleotide sequence ID" value="NZ_BAAAET010000001.1"/>
</dbReference>
<evidence type="ECO:0000313" key="2">
    <source>
        <dbReference type="EMBL" id="GAA0684715.1"/>
    </source>
</evidence>
<dbReference type="InterPro" id="IPR051531">
    <property type="entry name" value="N-acetyltransferase"/>
</dbReference>
<dbReference type="InterPro" id="IPR016181">
    <property type="entry name" value="Acyl_CoA_acyltransferase"/>
</dbReference>
<organism evidence="2 3">
    <name type="scientific">Marinobacterium maritimum</name>
    <dbReference type="NCBI Taxonomy" id="500162"/>
    <lineage>
        <taxon>Bacteria</taxon>
        <taxon>Pseudomonadati</taxon>
        <taxon>Pseudomonadota</taxon>
        <taxon>Gammaproteobacteria</taxon>
        <taxon>Oceanospirillales</taxon>
        <taxon>Oceanospirillaceae</taxon>
        <taxon>Marinobacterium</taxon>
    </lineage>
</organism>
<protein>
    <submittedName>
        <fullName evidence="2">GNAT family N-acetyltransferase</fullName>
    </submittedName>
</protein>
<comment type="caution">
    <text evidence="2">The sequence shown here is derived from an EMBL/GenBank/DDBJ whole genome shotgun (WGS) entry which is preliminary data.</text>
</comment>
<evidence type="ECO:0000313" key="3">
    <source>
        <dbReference type="Proteomes" id="UP001499915"/>
    </source>
</evidence>
<dbReference type="PANTHER" id="PTHR43792">
    <property type="entry name" value="GNAT FAMILY, PUTATIVE (AFU_ORTHOLOGUE AFUA_3G00765)-RELATED-RELATED"/>
    <property type="match status" value="1"/>
</dbReference>
<evidence type="ECO:0000259" key="1">
    <source>
        <dbReference type="PROSITE" id="PS51186"/>
    </source>
</evidence>
<dbReference type="SUPFAM" id="SSF55729">
    <property type="entry name" value="Acyl-CoA N-acyltransferases (Nat)"/>
    <property type="match status" value="1"/>
</dbReference>
<dbReference type="InterPro" id="IPR000182">
    <property type="entry name" value="GNAT_dom"/>
</dbReference>
<dbReference type="Proteomes" id="UP001499915">
    <property type="component" value="Unassembled WGS sequence"/>
</dbReference>
<dbReference type="PANTHER" id="PTHR43792:SF1">
    <property type="entry name" value="N-ACETYLTRANSFERASE DOMAIN-CONTAINING PROTEIN"/>
    <property type="match status" value="1"/>
</dbReference>
<dbReference type="EMBL" id="BAAAET010000001">
    <property type="protein sequence ID" value="GAA0684715.1"/>
    <property type="molecule type" value="Genomic_DNA"/>
</dbReference>
<feature type="domain" description="N-acetyltransferase" evidence="1">
    <location>
        <begin position="6"/>
        <end position="174"/>
    </location>
</feature>
<dbReference type="PROSITE" id="PS51186">
    <property type="entry name" value="GNAT"/>
    <property type="match status" value="1"/>
</dbReference>
<accession>A0ABN1I383</accession>
<keyword evidence="3" id="KW-1185">Reference proteome</keyword>
<sequence length="188" mass="21432">METERLCLRQWRPEDREPFAVLNADPEVMRYFPGTLNRVESDALADRIEQLIDQQGWGFWAVEVKTSGDFVGFVGLNSPSPELPFSPCVEIGWRLSRHAWGKGYATEAAAAALAFGFDALELEHIVSFTALSNSRSWQLMERLGMERQPDSFMHPALPVGSPLREHCLYRLEAERWVSERAVKAQHKE</sequence>
<proteinExistence type="predicted"/>
<gene>
    <name evidence="2" type="ORF">GCM10009104_07670</name>
</gene>
<dbReference type="Pfam" id="PF13302">
    <property type="entry name" value="Acetyltransf_3"/>
    <property type="match status" value="1"/>
</dbReference>
<name>A0ABN1I383_9GAMM</name>
<reference evidence="2 3" key="1">
    <citation type="journal article" date="2019" name="Int. J. Syst. Evol. Microbiol.">
        <title>The Global Catalogue of Microorganisms (GCM) 10K type strain sequencing project: providing services to taxonomists for standard genome sequencing and annotation.</title>
        <authorList>
            <consortium name="The Broad Institute Genomics Platform"/>
            <consortium name="The Broad Institute Genome Sequencing Center for Infectious Disease"/>
            <person name="Wu L."/>
            <person name="Ma J."/>
        </authorList>
    </citation>
    <scope>NUCLEOTIDE SEQUENCE [LARGE SCALE GENOMIC DNA]</scope>
    <source>
        <strain evidence="2 3">JCM 15134</strain>
    </source>
</reference>